<dbReference type="HOGENOM" id="CLU_3153403_0_0_6"/>
<evidence type="ECO:0000313" key="3">
    <source>
        <dbReference type="Proteomes" id="UP000032266"/>
    </source>
</evidence>
<gene>
    <name evidence="2" type="ORF">YC6258_04675</name>
</gene>
<name>A0A0C5VTT2_9GAMM</name>
<proteinExistence type="predicted"/>
<dbReference type="STRING" id="1445510.YC6258_04675"/>
<feature type="region of interest" description="Disordered" evidence="1">
    <location>
        <begin position="13"/>
        <end position="48"/>
    </location>
</feature>
<evidence type="ECO:0000313" key="2">
    <source>
        <dbReference type="EMBL" id="AJQ96708.1"/>
    </source>
</evidence>
<dbReference type="EMBL" id="CP007142">
    <property type="protein sequence ID" value="AJQ96708.1"/>
    <property type="molecule type" value="Genomic_DNA"/>
</dbReference>
<accession>A0A0C5VTT2</accession>
<organism evidence="2 3">
    <name type="scientific">Gynuella sunshinyii YC6258</name>
    <dbReference type="NCBI Taxonomy" id="1445510"/>
    <lineage>
        <taxon>Bacteria</taxon>
        <taxon>Pseudomonadati</taxon>
        <taxon>Pseudomonadota</taxon>
        <taxon>Gammaproteobacteria</taxon>
        <taxon>Oceanospirillales</taxon>
        <taxon>Saccharospirillaceae</taxon>
        <taxon>Gynuella</taxon>
    </lineage>
</organism>
<protein>
    <submittedName>
        <fullName evidence="2">Uncharacterized protein</fullName>
    </submittedName>
</protein>
<reference evidence="2 3" key="1">
    <citation type="submission" date="2014-01" db="EMBL/GenBank/DDBJ databases">
        <title>Full genme sequencing of cellulolytic bacterium Gynuella sunshinyii YC6258T gen. nov., sp. nov.</title>
        <authorList>
            <person name="Khan H."/>
            <person name="Chung E.J."/>
            <person name="Chung Y.R."/>
        </authorList>
    </citation>
    <scope>NUCLEOTIDE SEQUENCE [LARGE SCALE GENOMIC DNA]</scope>
    <source>
        <strain evidence="2 3">YC6258</strain>
    </source>
</reference>
<dbReference type="Proteomes" id="UP000032266">
    <property type="component" value="Chromosome"/>
</dbReference>
<keyword evidence="3" id="KW-1185">Reference proteome</keyword>
<dbReference type="AlphaFoldDB" id="A0A0C5VTT2"/>
<dbReference type="KEGG" id="gsn:YC6258_04675"/>
<evidence type="ECO:0000256" key="1">
    <source>
        <dbReference type="SAM" id="MobiDB-lite"/>
    </source>
</evidence>
<sequence>MLGNHQRRLIVQISRHSSLGPDRHSMTGSPLNERGIIKNGRRLYDGVR</sequence>